<name>A0A4Y2VG66_ARAVE</name>
<reference evidence="1 2" key="1">
    <citation type="journal article" date="2019" name="Sci. Rep.">
        <title>Orb-weaving spider Araneus ventricosus genome elucidates the spidroin gene catalogue.</title>
        <authorList>
            <person name="Kono N."/>
            <person name="Nakamura H."/>
            <person name="Ohtoshi R."/>
            <person name="Moran D.A.P."/>
            <person name="Shinohara A."/>
            <person name="Yoshida Y."/>
            <person name="Fujiwara M."/>
            <person name="Mori M."/>
            <person name="Tomita M."/>
            <person name="Arakawa K."/>
        </authorList>
    </citation>
    <scope>NUCLEOTIDE SEQUENCE [LARGE SCALE GENOMIC DNA]</scope>
</reference>
<sequence>MSYCRLIVASKSENNVICRGTWKAFPGAATFDYTSYLAVCGNFKLAQLKHKFCKCAVLNNELTMGAMSQASQAIKGLKIDIPQAIPLEKEGGIGETLFSSCLKLCCF</sequence>
<organism evidence="1 2">
    <name type="scientific">Araneus ventricosus</name>
    <name type="common">Orbweaver spider</name>
    <name type="synonym">Epeira ventricosa</name>
    <dbReference type="NCBI Taxonomy" id="182803"/>
    <lineage>
        <taxon>Eukaryota</taxon>
        <taxon>Metazoa</taxon>
        <taxon>Ecdysozoa</taxon>
        <taxon>Arthropoda</taxon>
        <taxon>Chelicerata</taxon>
        <taxon>Arachnida</taxon>
        <taxon>Araneae</taxon>
        <taxon>Araneomorphae</taxon>
        <taxon>Entelegynae</taxon>
        <taxon>Araneoidea</taxon>
        <taxon>Araneidae</taxon>
        <taxon>Araneus</taxon>
    </lineage>
</organism>
<dbReference type="EMBL" id="BGPR01045725">
    <property type="protein sequence ID" value="GBO22650.1"/>
    <property type="molecule type" value="Genomic_DNA"/>
</dbReference>
<accession>A0A4Y2VG66</accession>
<gene>
    <name evidence="1" type="ORF">AVEN_214153_1</name>
</gene>
<keyword evidence="2" id="KW-1185">Reference proteome</keyword>
<dbReference type="AlphaFoldDB" id="A0A4Y2VG66"/>
<comment type="caution">
    <text evidence="1">The sequence shown here is derived from an EMBL/GenBank/DDBJ whole genome shotgun (WGS) entry which is preliminary data.</text>
</comment>
<evidence type="ECO:0000313" key="2">
    <source>
        <dbReference type="Proteomes" id="UP000499080"/>
    </source>
</evidence>
<dbReference type="Proteomes" id="UP000499080">
    <property type="component" value="Unassembled WGS sequence"/>
</dbReference>
<proteinExistence type="predicted"/>
<evidence type="ECO:0000313" key="1">
    <source>
        <dbReference type="EMBL" id="GBO22650.1"/>
    </source>
</evidence>
<protein>
    <submittedName>
        <fullName evidence="1">Uncharacterized protein</fullName>
    </submittedName>
</protein>